<dbReference type="Proteomes" id="UP000002258">
    <property type="component" value="Chromosome 2"/>
</dbReference>
<feature type="compositionally biased region" description="Basic and acidic residues" evidence="12">
    <location>
        <begin position="24"/>
        <end position="61"/>
    </location>
</feature>
<keyword evidence="14" id="KW-1185">Reference proteome</keyword>
<evidence type="ECO:0000256" key="10">
    <source>
        <dbReference type="RuleBase" id="RU364128"/>
    </source>
</evidence>
<dbReference type="GO" id="GO:0005743">
    <property type="term" value="C:mitochondrial inner membrane"/>
    <property type="evidence" value="ECO:0007669"/>
    <property type="project" value="UniProtKB-SubCell"/>
</dbReference>
<dbReference type="InParanoid" id="A3LNB6"/>
<evidence type="ECO:0000256" key="1">
    <source>
        <dbReference type="ARBA" id="ARBA00007472"/>
    </source>
</evidence>
<dbReference type="RefSeq" id="XP_001382857.2">
    <property type="nucleotide sequence ID" value="XM_001382820.1"/>
</dbReference>
<feature type="coiled-coil region" evidence="11">
    <location>
        <begin position="205"/>
        <end position="233"/>
    </location>
</feature>
<evidence type="ECO:0000256" key="12">
    <source>
        <dbReference type="SAM" id="MobiDB-lite"/>
    </source>
</evidence>
<dbReference type="STRING" id="322104.A3LNB6"/>
<dbReference type="EMBL" id="CP000496">
    <property type="protein sequence ID" value="ABN64828.2"/>
    <property type="molecule type" value="Genomic_DNA"/>
</dbReference>
<evidence type="ECO:0000256" key="2">
    <source>
        <dbReference type="ARBA" id="ARBA00022692"/>
    </source>
</evidence>
<keyword evidence="7 10" id="KW-0496">Mitochondrion</keyword>
<feature type="coiled-coil region" evidence="11">
    <location>
        <begin position="139"/>
        <end position="170"/>
    </location>
</feature>
<reference evidence="13 14" key="1">
    <citation type="journal article" date="2007" name="Nat. Biotechnol.">
        <title>Genome sequence of the lignocellulose-bioconverting and xylose-fermenting yeast Pichia stipitis.</title>
        <authorList>
            <person name="Jeffries T.W."/>
            <person name="Grigoriev I.V."/>
            <person name="Grimwood J."/>
            <person name="Laplaza J.M."/>
            <person name="Aerts A."/>
            <person name="Salamov A."/>
            <person name="Schmutz J."/>
            <person name="Lindquist E."/>
            <person name="Dehal P."/>
            <person name="Shapiro H."/>
            <person name="Jin Y.S."/>
            <person name="Passoth V."/>
            <person name="Richardson P.M."/>
        </authorList>
    </citation>
    <scope>NUCLEOTIDE SEQUENCE [LARGE SCALE GENOMIC DNA]</scope>
    <source>
        <strain evidence="14">ATCC 58785 / CBS 6054 / NBRC 10063 / NRRL Y-11545</strain>
    </source>
</reference>
<evidence type="ECO:0000256" key="6">
    <source>
        <dbReference type="ARBA" id="ARBA00023054"/>
    </source>
</evidence>
<feature type="region of interest" description="Disordered" evidence="12">
    <location>
        <begin position="23"/>
        <end position="69"/>
    </location>
</feature>
<dbReference type="eggNOG" id="ENOG502QQ1E">
    <property type="taxonomic scope" value="Eukaryota"/>
</dbReference>
<dbReference type="InterPro" id="IPR008839">
    <property type="entry name" value="MDM33_fungi"/>
</dbReference>
<feature type="transmembrane region" description="Helical" evidence="10">
    <location>
        <begin position="258"/>
        <end position="278"/>
    </location>
</feature>
<comment type="similarity">
    <text evidence="1 10">Belongs to the SHE9 family.</text>
</comment>
<keyword evidence="8 10" id="KW-0472">Membrane</keyword>
<dbReference type="GO" id="GO:0007007">
    <property type="term" value="P:inner mitochondrial membrane organization"/>
    <property type="evidence" value="ECO:0007669"/>
    <property type="project" value="EnsemblFungi"/>
</dbReference>
<evidence type="ECO:0000256" key="8">
    <source>
        <dbReference type="ARBA" id="ARBA00023136"/>
    </source>
</evidence>
<gene>
    <name evidence="13" type="ORF">PICST_54978</name>
</gene>
<evidence type="ECO:0000256" key="3">
    <source>
        <dbReference type="ARBA" id="ARBA00022792"/>
    </source>
</evidence>
<keyword evidence="5 10" id="KW-1133">Transmembrane helix</keyword>
<dbReference type="HOGENOM" id="CLU_025632_5_0_1"/>
<proteinExistence type="inferred from homology"/>
<evidence type="ECO:0000256" key="9">
    <source>
        <dbReference type="ARBA" id="ARBA00024807"/>
    </source>
</evidence>
<evidence type="ECO:0000256" key="11">
    <source>
        <dbReference type="SAM" id="Coils"/>
    </source>
</evidence>
<evidence type="ECO:0000313" key="14">
    <source>
        <dbReference type="Proteomes" id="UP000002258"/>
    </source>
</evidence>
<dbReference type="PANTHER" id="PTHR31961">
    <property type="entry name" value="SENSITIVE TO HIGH EXPRESSION PROTEIN 9, MITOCHONDRIAL"/>
    <property type="match status" value="1"/>
</dbReference>
<dbReference type="AlphaFoldDB" id="A3LNB6"/>
<dbReference type="GeneID" id="4837025"/>
<dbReference type="Pfam" id="PF05546">
    <property type="entry name" value="She9_MDM33"/>
    <property type="match status" value="1"/>
</dbReference>
<evidence type="ECO:0000256" key="4">
    <source>
        <dbReference type="ARBA" id="ARBA00022946"/>
    </source>
</evidence>
<keyword evidence="4 10" id="KW-0809">Transit peptide</keyword>
<dbReference type="KEGG" id="pic:PICST_54978"/>
<dbReference type="FunCoup" id="A3LNB6">
    <property type="interactions" value="47"/>
</dbReference>
<comment type="subcellular location">
    <subcellularLocation>
        <location evidence="10">Mitochondrion inner membrane</location>
        <topology evidence="10">Multi-pass membrane protein</topology>
    </subcellularLocation>
</comment>
<feature type="non-terminal residue" evidence="13">
    <location>
        <position position="1"/>
    </location>
</feature>
<protein>
    <recommendedName>
        <fullName evidence="10">Sensitive to high expression protein 9, mitochondrial</fullName>
    </recommendedName>
</protein>
<evidence type="ECO:0000313" key="13">
    <source>
        <dbReference type="EMBL" id="ABN64828.2"/>
    </source>
</evidence>
<keyword evidence="2 10" id="KW-0812">Transmembrane</keyword>
<evidence type="ECO:0000256" key="5">
    <source>
        <dbReference type="ARBA" id="ARBA00022989"/>
    </source>
</evidence>
<comment type="function">
    <text evidence="9">Required for the maintenance of the structure of the mitochondrial inner membrane. Involved in mitochondrial morphology. Causes growth arrest when highly overexpressed.</text>
</comment>
<sequence>NEKSTFEDPKLREIIETTNFGTKIRAEKQKQKEKEEAERAKLEQEAERTEKPLVETKETDSKSSNVNLTADSTTNTHVFENQANQLAEQIKGEIGNLPSQEEERKNQYYKKVEAYLESLQGTIFRATRALNDVTGYTAIAKLKKSIEQIEAELREAKEEAKSNRATYSEAILRRSNSQREVNELLTRKHNWTPEDLERFTELYRNDHLNEQLEQEAELKVEEAEQKADSIQLKLTQSILTRYHEEQIWSDKIRRASTWGTWILMGINIMLFVVATLIVEPWKRRRLVASFEDKVKQVLVDLAENDKVIMAPILEAQAGTVAPSEKVVEFKEEPVAPPLQVDPQVKESVPFVFTLVPSSWNWGSIKSKIEGDYLGLVSNDVVQFNKADLGILSTLVITIGCGIGSLVTLYLTK</sequence>
<dbReference type="PANTHER" id="PTHR31961:SF3">
    <property type="entry name" value="SENSITIVE TO HIGH EXPRESSION PROTEIN 9, MITOCHONDRIAL"/>
    <property type="match status" value="1"/>
</dbReference>
<evidence type="ECO:0000256" key="7">
    <source>
        <dbReference type="ARBA" id="ARBA00023128"/>
    </source>
</evidence>
<keyword evidence="3 10" id="KW-0999">Mitochondrion inner membrane</keyword>
<dbReference type="OrthoDB" id="5595506at2759"/>
<accession>A3LNB6</accession>
<keyword evidence="6 11" id="KW-0175">Coiled coil</keyword>
<comment type="subunit">
    <text evidence="10">Homooligomer.</text>
</comment>
<organism evidence="13 14">
    <name type="scientific">Scheffersomyces stipitis (strain ATCC 58785 / CBS 6054 / NBRC 10063 / NRRL Y-11545)</name>
    <name type="common">Yeast</name>
    <name type="synonym">Pichia stipitis</name>
    <dbReference type="NCBI Taxonomy" id="322104"/>
    <lineage>
        <taxon>Eukaryota</taxon>
        <taxon>Fungi</taxon>
        <taxon>Dikarya</taxon>
        <taxon>Ascomycota</taxon>
        <taxon>Saccharomycotina</taxon>
        <taxon>Pichiomycetes</taxon>
        <taxon>Debaryomycetaceae</taxon>
        <taxon>Scheffersomyces</taxon>
    </lineage>
</organism>
<feature type="transmembrane region" description="Helical" evidence="10">
    <location>
        <begin position="388"/>
        <end position="410"/>
    </location>
</feature>
<name>A3LNB6_PICST</name>
<dbReference type="OMA" id="YRNDHEN"/>